<feature type="region of interest" description="Disordered" evidence="1">
    <location>
        <begin position="1"/>
        <end position="23"/>
    </location>
</feature>
<dbReference type="AlphaFoldDB" id="A0A4E0RY19"/>
<organism evidence="2 3">
    <name type="scientific">Fasciola hepatica</name>
    <name type="common">Liver fluke</name>
    <dbReference type="NCBI Taxonomy" id="6192"/>
    <lineage>
        <taxon>Eukaryota</taxon>
        <taxon>Metazoa</taxon>
        <taxon>Spiralia</taxon>
        <taxon>Lophotrochozoa</taxon>
        <taxon>Platyhelminthes</taxon>
        <taxon>Trematoda</taxon>
        <taxon>Digenea</taxon>
        <taxon>Plagiorchiida</taxon>
        <taxon>Echinostomata</taxon>
        <taxon>Echinostomatoidea</taxon>
        <taxon>Fasciolidae</taxon>
        <taxon>Fasciola</taxon>
    </lineage>
</organism>
<comment type="caution">
    <text evidence="2">The sequence shown here is derived from an EMBL/GenBank/DDBJ whole genome shotgun (WGS) entry which is preliminary data.</text>
</comment>
<name>A0A4E0RY19_FASHE</name>
<gene>
    <name evidence="2" type="ORF">D915_005685</name>
</gene>
<dbReference type="EMBL" id="JXXN02002122">
    <property type="protein sequence ID" value="THD23482.1"/>
    <property type="molecule type" value="Genomic_DNA"/>
</dbReference>
<sequence length="171" mass="17611">MRSHRKQVYPSSPIPMHDGTDGNEATVVTLNEKKPTPSRIAIATAETGGSTVTLDSAAADTAAASSLLSSSNLGTGGSGTDAPPVALAAAAAMPGTLLTATGAAVAPGKLVAKFPLRYSWFDFNLGTSGCNYPGSRTSSFLRSAFPKATHSDRHLKCRLATANRGHTHHIH</sequence>
<proteinExistence type="predicted"/>
<reference evidence="2" key="1">
    <citation type="submission" date="2019-03" db="EMBL/GenBank/DDBJ databases">
        <title>Improved annotation for the trematode Fasciola hepatica.</title>
        <authorList>
            <person name="Choi Y.-J."/>
            <person name="Martin J."/>
            <person name="Mitreva M."/>
        </authorList>
    </citation>
    <scope>NUCLEOTIDE SEQUENCE [LARGE SCALE GENOMIC DNA]</scope>
</reference>
<evidence type="ECO:0000256" key="1">
    <source>
        <dbReference type="SAM" id="MobiDB-lite"/>
    </source>
</evidence>
<dbReference type="Proteomes" id="UP000230066">
    <property type="component" value="Unassembled WGS sequence"/>
</dbReference>
<evidence type="ECO:0000313" key="3">
    <source>
        <dbReference type="Proteomes" id="UP000230066"/>
    </source>
</evidence>
<accession>A0A4E0RY19</accession>
<protein>
    <submittedName>
        <fullName evidence="2">Uncharacterized protein</fullName>
    </submittedName>
</protein>
<keyword evidence="3" id="KW-1185">Reference proteome</keyword>
<evidence type="ECO:0000313" key="2">
    <source>
        <dbReference type="EMBL" id="THD23482.1"/>
    </source>
</evidence>